<dbReference type="KEGG" id="tsy:THSYN_06120"/>
<dbReference type="SUPFAM" id="SSF46689">
    <property type="entry name" value="Homeodomain-like"/>
    <property type="match status" value="1"/>
</dbReference>
<dbReference type="InterPro" id="IPR036388">
    <property type="entry name" value="WH-like_DNA-bd_sf"/>
</dbReference>
<evidence type="ECO:0008006" key="3">
    <source>
        <dbReference type="Google" id="ProtNLM"/>
    </source>
</evidence>
<dbReference type="PANTHER" id="PTHR34849">
    <property type="entry name" value="SSL5025 PROTEIN"/>
    <property type="match status" value="1"/>
</dbReference>
<dbReference type="InterPro" id="IPR007367">
    <property type="entry name" value="DUF433"/>
</dbReference>
<organism evidence="1 2">
    <name type="scientific">Candidatus Thiodictyon syntrophicum</name>
    <dbReference type="NCBI Taxonomy" id="1166950"/>
    <lineage>
        <taxon>Bacteria</taxon>
        <taxon>Pseudomonadati</taxon>
        <taxon>Pseudomonadota</taxon>
        <taxon>Gammaproteobacteria</taxon>
        <taxon>Chromatiales</taxon>
        <taxon>Chromatiaceae</taxon>
        <taxon>Thiodictyon</taxon>
    </lineage>
</organism>
<reference evidence="1 2" key="1">
    <citation type="submission" date="2017-03" db="EMBL/GenBank/DDBJ databases">
        <title>Complete genome sequence of Candidatus 'Thiodictyon syntrophicum' sp. nov. strain Cad16T, a photolithoautotroph purple sulfur bacterium isolated from an alpine meromictic lake.</title>
        <authorList>
            <person name="Luedin S.M."/>
            <person name="Pothier J.F."/>
            <person name="Danza F."/>
            <person name="Storelli N."/>
            <person name="Wittwer M."/>
            <person name="Tonolla M."/>
        </authorList>
    </citation>
    <scope>NUCLEOTIDE SEQUENCE [LARGE SCALE GENOMIC DNA]</scope>
    <source>
        <strain evidence="1 2">Cad16T</strain>
    </source>
</reference>
<keyword evidence="2" id="KW-1185">Reference proteome</keyword>
<name>A0A2K8U4Q7_9GAMM</name>
<dbReference type="Proteomes" id="UP000232638">
    <property type="component" value="Chromosome"/>
</dbReference>
<sequence>MINVLDAHIEVNPGFVGGEPHIAGHRIKVRDIAVWHEQLGMSADQIGAEYDLDLAEFYSALAYYFDHREDLDRAIAAGRDYAGTLRTHLPSVLERKLNAGSHTWSAS</sequence>
<dbReference type="Gene3D" id="1.10.10.10">
    <property type="entry name" value="Winged helix-like DNA-binding domain superfamily/Winged helix DNA-binding domain"/>
    <property type="match status" value="1"/>
</dbReference>
<dbReference type="OrthoDB" id="9809515at2"/>
<proteinExistence type="predicted"/>
<evidence type="ECO:0000313" key="1">
    <source>
        <dbReference type="EMBL" id="AUB80568.1"/>
    </source>
</evidence>
<dbReference type="InterPro" id="IPR009057">
    <property type="entry name" value="Homeodomain-like_sf"/>
</dbReference>
<dbReference type="AlphaFoldDB" id="A0A2K8U4Q7"/>
<protein>
    <recommendedName>
        <fullName evidence="3">DUF433 domain-containing protein</fullName>
    </recommendedName>
</protein>
<dbReference type="Pfam" id="PF04255">
    <property type="entry name" value="DUF433"/>
    <property type="match status" value="1"/>
</dbReference>
<dbReference type="EMBL" id="CP020370">
    <property type="protein sequence ID" value="AUB80568.1"/>
    <property type="molecule type" value="Genomic_DNA"/>
</dbReference>
<accession>A0A2K8U4Q7</accession>
<gene>
    <name evidence="1" type="ORF">THSYN_06120</name>
</gene>
<dbReference type="PANTHER" id="PTHR34849:SF1">
    <property type="entry name" value="SLR0770 PROTEIN"/>
    <property type="match status" value="1"/>
</dbReference>
<evidence type="ECO:0000313" key="2">
    <source>
        <dbReference type="Proteomes" id="UP000232638"/>
    </source>
</evidence>